<dbReference type="InterPro" id="IPR034457">
    <property type="entry name" value="Organic_radical-activating"/>
</dbReference>
<dbReference type="Proteomes" id="UP000078224">
    <property type="component" value="Unassembled WGS sequence"/>
</dbReference>
<evidence type="ECO:0000256" key="6">
    <source>
        <dbReference type="ARBA" id="ARBA00023014"/>
    </source>
</evidence>
<name>A0A1B7K451_9GAMM</name>
<evidence type="ECO:0000259" key="7">
    <source>
        <dbReference type="Pfam" id="PF04055"/>
    </source>
</evidence>
<dbReference type="Gene3D" id="3.80.30.10">
    <property type="entry name" value="pyruvate-formate lyase- activating enzyme"/>
    <property type="match status" value="1"/>
</dbReference>
<keyword evidence="4" id="KW-0479">Metal-binding</keyword>
<keyword evidence="5" id="KW-0408">Iron</keyword>
<protein>
    <submittedName>
        <fullName evidence="8">Radical activating enzyme</fullName>
    </submittedName>
</protein>
<dbReference type="InterPro" id="IPR058240">
    <property type="entry name" value="rSAM_sf"/>
</dbReference>
<organism evidence="8 9">
    <name type="scientific">Providencia heimbachae ATCC 35613</name>
    <dbReference type="NCBI Taxonomy" id="1354272"/>
    <lineage>
        <taxon>Bacteria</taxon>
        <taxon>Pseudomonadati</taxon>
        <taxon>Pseudomonadota</taxon>
        <taxon>Gammaproteobacteria</taxon>
        <taxon>Enterobacterales</taxon>
        <taxon>Morganellaceae</taxon>
        <taxon>Providencia</taxon>
    </lineage>
</organism>
<dbReference type="PANTHER" id="PTHR30352:SF13">
    <property type="entry name" value="GLYCYL-RADICAL ENZYME ACTIVATING ENZYME YJJW-RELATED"/>
    <property type="match status" value="1"/>
</dbReference>
<dbReference type="GO" id="GO:0051539">
    <property type="term" value="F:4 iron, 4 sulfur cluster binding"/>
    <property type="evidence" value="ECO:0007669"/>
    <property type="project" value="UniProtKB-KW"/>
</dbReference>
<evidence type="ECO:0000256" key="2">
    <source>
        <dbReference type="ARBA" id="ARBA00022485"/>
    </source>
</evidence>
<evidence type="ECO:0000313" key="8">
    <source>
        <dbReference type="EMBL" id="OAT54906.1"/>
    </source>
</evidence>
<comment type="caution">
    <text evidence="8">The sequence shown here is derived from an EMBL/GenBank/DDBJ whole genome shotgun (WGS) entry which is preliminary data.</text>
</comment>
<dbReference type="InterPro" id="IPR023912">
    <property type="entry name" value="YjjW_bact"/>
</dbReference>
<comment type="cofactor">
    <cofactor evidence="1">
        <name>[4Fe-4S] cluster</name>
        <dbReference type="ChEBI" id="CHEBI:49883"/>
    </cofactor>
</comment>
<gene>
    <name evidence="8" type="ORF">M998_0055</name>
</gene>
<dbReference type="PANTHER" id="PTHR30352">
    <property type="entry name" value="PYRUVATE FORMATE-LYASE-ACTIVATING ENZYME"/>
    <property type="match status" value="1"/>
</dbReference>
<dbReference type="NCBIfam" id="TIGR04041">
    <property type="entry name" value="activase_YjjW"/>
    <property type="match status" value="1"/>
</dbReference>
<keyword evidence="2" id="KW-0004">4Fe-4S</keyword>
<dbReference type="InterPro" id="IPR007197">
    <property type="entry name" value="rSAM"/>
</dbReference>
<dbReference type="GO" id="GO:0046872">
    <property type="term" value="F:metal ion binding"/>
    <property type="evidence" value="ECO:0007669"/>
    <property type="project" value="UniProtKB-KW"/>
</dbReference>
<evidence type="ECO:0000256" key="3">
    <source>
        <dbReference type="ARBA" id="ARBA00022691"/>
    </source>
</evidence>
<accession>A0A1B7K451</accession>
<dbReference type="EMBL" id="LXEW01000003">
    <property type="protein sequence ID" value="OAT54906.1"/>
    <property type="molecule type" value="Genomic_DNA"/>
</dbReference>
<keyword evidence="3" id="KW-0949">S-adenosyl-L-methionine</keyword>
<keyword evidence="6" id="KW-0411">Iron-sulfur</keyword>
<dbReference type="PATRIC" id="fig|1354272.4.peg.59"/>
<reference evidence="8 9" key="1">
    <citation type="submission" date="2016-04" db="EMBL/GenBank/DDBJ databases">
        <title>ATOL: Assembling a taxonomically balanced genome-scale reconstruction of the evolutionary history of the Enterobacteriaceae.</title>
        <authorList>
            <person name="Plunkett G.III."/>
            <person name="Neeno-Eckwall E.C."/>
            <person name="Glasner J.D."/>
            <person name="Perna N.T."/>
        </authorList>
    </citation>
    <scope>NUCLEOTIDE SEQUENCE [LARGE SCALE GENOMIC DNA]</scope>
    <source>
        <strain evidence="8 9">ATCC 35613</strain>
    </source>
</reference>
<proteinExistence type="predicted"/>
<evidence type="ECO:0000256" key="5">
    <source>
        <dbReference type="ARBA" id="ARBA00023004"/>
    </source>
</evidence>
<feature type="domain" description="Radical SAM core" evidence="7">
    <location>
        <begin position="36"/>
        <end position="166"/>
    </location>
</feature>
<dbReference type="GO" id="GO:0003824">
    <property type="term" value="F:catalytic activity"/>
    <property type="evidence" value="ECO:0007669"/>
    <property type="project" value="InterPro"/>
</dbReference>
<dbReference type="Gene3D" id="3.30.70.20">
    <property type="match status" value="1"/>
</dbReference>
<dbReference type="AlphaFoldDB" id="A0A1B7K451"/>
<dbReference type="Pfam" id="PF04055">
    <property type="entry name" value="Radical_SAM"/>
    <property type="match status" value="1"/>
</dbReference>
<evidence type="ECO:0000313" key="9">
    <source>
        <dbReference type="Proteomes" id="UP000078224"/>
    </source>
</evidence>
<evidence type="ECO:0000256" key="4">
    <source>
        <dbReference type="ARBA" id="ARBA00022723"/>
    </source>
</evidence>
<sequence length="234" mass="26088">MTCPHGALSINDSKINWQADICQQCDTCLQTCTLNASPMTLHYSVEQILAVMTKHSAFLTGVTVSGGEATQQLPFIIALFKAIKQQPQLKHLTCFIDSNGYLSQTGWLKVMDYMDGAMIDLKAWSAETALSLTGKNNQQVLETIALLAKHNKLYELRLLFIPNITDYLENIDALSVLLAAFPESVRIKINAFQTHGVKGIAKDWQSAQQQEIEFFAKQLSERGVKNIHLPSVYL</sequence>
<dbReference type="SUPFAM" id="SSF102114">
    <property type="entry name" value="Radical SAM enzymes"/>
    <property type="match status" value="1"/>
</dbReference>
<evidence type="ECO:0000256" key="1">
    <source>
        <dbReference type="ARBA" id="ARBA00001966"/>
    </source>
</evidence>
<keyword evidence="9" id="KW-1185">Reference proteome</keyword>